<comment type="caution">
    <text evidence="1">The sequence shown here is derived from an EMBL/GenBank/DDBJ whole genome shotgun (WGS) entry which is preliminary data.</text>
</comment>
<name>A0AAE0Y2Y4_9GAST</name>
<organism evidence="1 2">
    <name type="scientific">Elysia crispata</name>
    <name type="common">lettuce slug</name>
    <dbReference type="NCBI Taxonomy" id="231223"/>
    <lineage>
        <taxon>Eukaryota</taxon>
        <taxon>Metazoa</taxon>
        <taxon>Spiralia</taxon>
        <taxon>Lophotrochozoa</taxon>
        <taxon>Mollusca</taxon>
        <taxon>Gastropoda</taxon>
        <taxon>Heterobranchia</taxon>
        <taxon>Euthyneura</taxon>
        <taxon>Panpulmonata</taxon>
        <taxon>Sacoglossa</taxon>
        <taxon>Placobranchoidea</taxon>
        <taxon>Plakobranchidae</taxon>
        <taxon>Elysia</taxon>
    </lineage>
</organism>
<sequence length="84" mass="9265">MVPTPQPQPSQTASLKYPNIHIQIQNLTQQTASQQCDGAENRLICALKRENRAGEGDIINHTLMAAPVLKKKSDKMSSQMLHLG</sequence>
<dbReference type="Proteomes" id="UP001283361">
    <property type="component" value="Unassembled WGS sequence"/>
</dbReference>
<keyword evidence="2" id="KW-1185">Reference proteome</keyword>
<proteinExistence type="predicted"/>
<evidence type="ECO:0000313" key="1">
    <source>
        <dbReference type="EMBL" id="KAK3731286.1"/>
    </source>
</evidence>
<dbReference type="EMBL" id="JAWDGP010007018">
    <property type="protein sequence ID" value="KAK3731286.1"/>
    <property type="molecule type" value="Genomic_DNA"/>
</dbReference>
<evidence type="ECO:0000313" key="2">
    <source>
        <dbReference type="Proteomes" id="UP001283361"/>
    </source>
</evidence>
<protein>
    <submittedName>
        <fullName evidence="1">Uncharacterized protein</fullName>
    </submittedName>
</protein>
<reference evidence="1" key="1">
    <citation type="journal article" date="2023" name="G3 (Bethesda)">
        <title>A reference genome for the long-term kleptoplast-retaining sea slug Elysia crispata morphotype clarki.</title>
        <authorList>
            <person name="Eastman K.E."/>
            <person name="Pendleton A.L."/>
            <person name="Shaikh M.A."/>
            <person name="Suttiyut T."/>
            <person name="Ogas R."/>
            <person name="Tomko P."/>
            <person name="Gavelis G."/>
            <person name="Widhalm J.R."/>
            <person name="Wisecaver J.H."/>
        </authorList>
    </citation>
    <scope>NUCLEOTIDE SEQUENCE</scope>
    <source>
        <strain evidence="1">ECLA1</strain>
    </source>
</reference>
<accession>A0AAE0Y2Y4</accession>
<dbReference type="AlphaFoldDB" id="A0AAE0Y2Y4"/>
<gene>
    <name evidence="1" type="ORF">RRG08_025828</name>
</gene>